<dbReference type="GO" id="GO:0010333">
    <property type="term" value="F:terpene synthase activity"/>
    <property type="evidence" value="ECO:0007669"/>
    <property type="project" value="InterPro"/>
</dbReference>
<dbReference type="InterPro" id="IPR001906">
    <property type="entry name" value="Terpene_synth_N"/>
</dbReference>
<dbReference type="InterPro" id="IPR008949">
    <property type="entry name" value="Isoprenoid_synthase_dom_sf"/>
</dbReference>
<accession>A0AAF0ZJ23</accession>
<evidence type="ECO:0000259" key="1">
    <source>
        <dbReference type="Pfam" id="PF01397"/>
    </source>
</evidence>
<dbReference type="Gene3D" id="1.50.10.130">
    <property type="entry name" value="Terpene synthase, N-terminal domain"/>
    <property type="match status" value="1"/>
</dbReference>
<evidence type="ECO:0000313" key="2">
    <source>
        <dbReference type="EMBL" id="WMV38989.1"/>
    </source>
</evidence>
<reference evidence="2" key="1">
    <citation type="submission" date="2023-08" db="EMBL/GenBank/DDBJ databases">
        <title>A de novo genome assembly of Solanum verrucosum Schlechtendal, a Mexican diploid species geographically isolated from the other diploid A-genome species in potato relatives.</title>
        <authorList>
            <person name="Hosaka K."/>
        </authorList>
    </citation>
    <scope>NUCLEOTIDE SEQUENCE</scope>
    <source>
        <tissue evidence="2">Young leaves</tissue>
    </source>
</reference>
<evidence type="ECO:0000313" key="3">
    <source>
        <dbReference type="Proteomes" id="UP001234989"/>
    </source>
</evidence>
<dbReference type="Gene3D" id="1.10.600.10">
    <property type="entry name" value="Farnesyl Diphosphate Synthase"/>
    <property type="match status" value="1"/>
</dbReference>
<dbReference type="PANTHER" id="PTHR31225">
    <property type="entry name" value="OS04G0344100 PROTEIN-RELATED"/>
    <property type="match status" value="1"/>
</dbReference>
<keyword evidence="3" id="KW-1185">Reference proteome</keyword>
<dbReference type="SUPFAM" id="SSF48239">
    <property type="entry name" value="Terpenoid cyclases/Protein prenyltransferases"/>
    <property type="match status" value="1"/>
</dbReference>
<proteinExistence type="predicted"/>
<sequence length="140" mass="16145">MDGFDGEEEITRRSDNHHPTVWGDHFLAYANLLGANEWEEKEHKDLKEEVRKMLVISPSKSLQKLELINTIQLLGVAYHFEHEIEESLSNIYNGYEEWIGEFCESGLHVVALSFRLLRQQGYCVSSGLGDEATDEAFDWI</sequence>
<dbReference type="PANTHER" id="PTHR31225:SF76">
    <property type="entry name" value="SESQUITERPENE SYNTHASE 15"/>
    <property type="match status" value="1"/>
</dbReference>
<dbReference type="AlphaFoldDB" id="A0AAF0ZJ23"/>
<dbReference type="Pfam" id="PF01397">
    <property type="entry name" value="Terpene_synth"/>
    <property type="match status" value="1"/>
</dbReference>
<name>A0AAF0ZJ23_SOLVR</name>
<feature type="domain" description="Terpene synthase N-terminal" evidence="1">
    <location>
        <begin position="21"/>
        <end position="126"/>
    </location>
</feature>
<organism evidence="2 3">
    <name type="scientific">Solanum verrucosum</name>
    <dbReference type="NCBI Taxonomy" id="315347"/>
    <lineage>
        <taxon>Eukaryota</taxon>
        <taxon>Viridiplantae</taxon>
        <taxon>Streptophyta</taxon>
        <taxon>Embryophyta</taxon>
        <taxon>Tracheophyta</taxon>
        <taxon>Spermatophyta</taxon>
        <taxon>Magnoliopsida</taxon>
        <taxon>eudicotyledons</taxon>
        <taxon>Gunneridae</taxon>
        <taxon>Pentapetalae</taxon>
        <taxon>asterids</taxon>
        <taxon>lamiids</taxon>
        <taxon>Solanales</taxon>
        <taxon>Solanaceae</taxon>
        <taxon>Solanoideae</taxon>
        <taxon>Solaneae</taxon>
        <taxon>Solanum</taxon>
    </lineage>
</organism>
<dbReference type="InterPro" id="IPR050148">
    <property type="entry name" value="Terpene_synthase-like"/>
</dbReference>
<protein>
    <recommendedName>
        <fullName evidence="1">Terpene synthase N-terminal domain-containing protein</fullName>
    </recommendedName>
</protein>
<dbReference type="InterPro" id="IPR008930">
    <property type="entry name" value="Terpenoid_cyclase/PrenylTrfase"/>
</dbReference>
<dbReference type="EMBL" id="CP133618">
    <property type="protein sequence ID" value="WMV38989.1"/>
    <property type="molecule type" value="Genomic_DNA"/>
</dbReference>
<dbReference type="Proteomes" id="UP001234989">
    <property type="component" value="Chromosome 7"/>
</dbReference>
<dbReference type="GO" id="GO:0016114">
    <property type="term" value="P:terpenoid biosynthetic process"/>
    <property type="evidence" value="ECO:0007669"/>
    <property type="project" value="InterPro"/>
</dbReference>
<dbReference type="InterPro" id="IPR036965">
    <property type="entry name" value="Terpene_synth_N_sf"/>
</dbReference>
<gene>
    <name evidence="2" type="ORF">MTR67_032374</name>
</gene>